<dbReference type="Gene3D" id="3.60.15.10">
    <property type="entry name" value="Ribonuclease Z/Hydroxyacylglutathione hydrolase-like"/>
    <property type="match status" value="1"/>
</dbReference>
<keyword evidence="1" id="KW-0812">Transmembrane</keyword>
<dbReference type="PANTHER" id="PTHR13754">
    <property type="entry name" value="METALLO-BETA-LACTAMASE SUPERFAMILY PROTEIN"/>
    <property type="match status" value="1"/>
</dbReference>
<name>A0ABW5AHE7_9BRAD</name>
<dbReference type="SUPFAM" id="SSF56281">
    <property type="entry name" value="Metallo-hydrolase/oxidoreductase"/>
    <property type="match status" value="1"/>
</dbReference>
<dbReference type="Proteomes" id="UP001597314">
    <property type="component" value="Unassembled WGS sequence"/>
</dbReference>
<protein>
    <submittedName>
        <fullName evidence="3">MBL fold metallo-hydrolase</fullName>
    </submittedName>
</protein>
<sequence length="419" mass="46199">MSEQKPEVSRRTFAGGVAAGTLAGAVGTMGVYSYSPWRQRHFVKAEPTRRQIGEVKSVKVTNISETSWFDNKTLMNDIRGAGGLLVNQYTYNWAPFTDVKGKLGKGSYEQGVRNIQPYLAKANLEEAWAFQMENAVNPLNSGGFSALIEVETLEGETKRILLDSGWSFDWIDKSFQREGIDKMLAENKIDIFIVSHEHFDHFWGVPVVFKYAPTIKTYYPKGFYAEGLDYFNVAGHRGERIETQPGLTVLFPGAALYNFQTPIICRVFGEQSLFFNVKDRGLVTITGCCHQGILQFASVAQRAVEAKKLYGLYGGLHVSPFEEWDPKYDDLVAVFKKWGFEKVACNHCTGILTARKLQEAGIGIVSGTARFRSKDTAYLGNGDQVTFAMTDDDKPTVLVPAGAASASAAPAPAGGGVKY</sequence>
<comment type="caution">
    <text evidence="3">The sequence shown here is derived from an EMBL/GenBank/DDBJ whole genome shotgun (WGS) entry which is preliminary data.</text>
</comment>
<gene>
    <name evidence="3" type="ORF">ACFSOX_05080</name>
</gene>
<feature type="domain" description="Metallo-beta-lactamase" evidence="2">
    <location>
        <begin position="154"/>
        <end position="239"/>
    </location>
</feature>
<dbReference type="InterPro" id="IPR001279">
    <property type="entry name" value="Metallo-B-lactamas"/>
</dbReference>
<accession>A0ABW5AHE7</accession>
<evidence type="ECO:0000313" key="4">
    <source>
        <dbReference type="Proteomes" id="UP001597314"/>
    </source>
</evidence>
<evidence type="ECO:0000313" key="3">
    <source>
        <dbReference type="EMBL" id="MFD2181517.1"/>
    </source>
</evidence>
<feature type="transmembrane region" description="Helical" evidence="1">
    <location>
        <begin position="12"/>
        <end position="34"/>
    </location>
</feature>
<evidence type="ECO:0000256" key="1">
    <source>
        <dbReference type="SAM" id="Phobius"/>
    </source>
</evidence>
<dbReference type="EMBL" id="JBHUIW010000003">
    <property type="protein sequence ID" value="MFD2181517.1"/>
    <property type="molecule type" value="Genomic_DNA"/>
</dbReference>
<dbReference type="Pfam" id="PF00753">
    <property type="entry name" value="Lactamase_B"/>
    <property type="match status" value="1"/>
</dbReference>
<evidence type="ECO:0000259" key="2">
    <source>
        <dbReference type="Pfam" id="PF00753"/>
    </source>
</evidence>
<organism evidence="3 4">
    <name type="scientific">Rhodoplanes azumiensis</name>
    <dbReference type="NCBI Taxonomy" id="1897628"/>
    <lineage>
        <taxon>Bacteria</taxon>
        <taxon>Pseudomonadati</taxon>
        <taxon>Pseudomonadota</taxon>
        <taxon>Alphaproteobacteria</taxon>
        <taxon>Hyphomicrobiales</taxon>
        <taxon>Nitrobacteraceae</taxon>
        <taxon>Rhodoplanes</taxon>
    </lineage>
</organism>
<dbReference type="RefSeq" id="WP_378476695.1">
    <property type="nucleotide sequence ID" value="NZ_JBHUIW010000003.1"/>
</dbReference>
<keyword evidence="1" id="KW-1133">Transmembrane helix</keyword>
<reference evidence="4" key="1">
    <citation type="journal article" date="2019" name="Int. J. Syst. Evol. Microbiol.">
        <title>The Global Catalogue of Microorganisms (GCM) 10K type strain sequencing project: providing services to taxonomists for standard genome sequencing and annotation.</title>
        <authorList>
            <consortium name="The Broad Institute Genomics Platform"/>
            <consortium name="The Broad Institute Genome Sequencing Center for Infectious Disease"/>
            <person name="Wu L."/>
            <person name="Ma J."/>
        </authorList>
    </citation>
    <scope>NUCLEOTIDE SEQUENCE [LARGE SCALE GENOMIC DNA]</scope>
    <source>
        <strain evidence="4">CGMCC 1.6774</strain>
    </source>
</reference>
<proteinExistence type="predicted"/>
<dbReference type="PROSITE" id="PS51318">
    <property type="entry name" value="TAT"/>
    <property type="match status" value="1"/>
</dbReference>
<keyword evidence="1" id="KW-0472">Membrane</keyword>
<keyword evidence="4" id="KW-1185">Reference proteome</keyword>
<dbReference type="PANTHER" id="PTHR13754:SF13">
    <property type="entry name" value="METALLO-BETA-LACTAMASE SUPERFAMILY PROTEIN (AFU_ORTHOLOGUE AFUA_3G07630)"/>
    <property type="match status" value="1"/>
</dbReference>
<dbReference type="InterPro" id="IPR052926">
    <property type="entry name" value="Metallo-beta-lactamase_dom"/>
</dbReference>
<dbReference type="InterPro" id="IPR036866">
    <property type="entry name" value="RibonucZ/Hydroxyglut_hydro"/>
</dbReference>
<dbReference type="InterPro" id="IPR006311">
    <property type="entry name" value="TAT_signal"/>
</dbReference>